<reference evidence="2" key="2">
    <citation type="submission" date="2020-05" db="UniProtKB">
        <authorList>
            <consortium name="EnsemblMetazoa"/>
        </authorList>
    </citation>
    <scope>IDENTIFICATION</scope>
    <source>
        <strain evidence="2">CM1001059</strain>
    </source>
</reference>
<protein>
    <submittedName>
        <fullName evidence="2">Uncharacterized protein</fullName>
    </submittedName>
</protein>
<evidence type="ECO:0000313" key="3">
    <source>
        <dbReference type="Proteomes" id="UP000075902"/>
    </source>
</evidence>
<dbReference type="AlphaFoldDB" id="A0A182TL39"/>
<dbReference type="Proteomes" id="UP000075902">
    <property type="component" value="Unassembled WGS sequence"/>
</dbReference>
<organism evidence="2 3">
    <name type="scientific">Anopheles melas</name>
    <dbReference type="NCBI Taxonomy" id="34690"/>
    <lineage>
        <taxon>Eukaryota</taxon>
        <taxon>Metazoa</taxon>
        <taxon>Ecdysozoa</taxon>
        <taxon>Arthropoda</taxon>
        <taxon>Hexapoda</taxon>
        <taxon>Insecta</taxon>
        <taxon>Pterygota</taxon>
        <taxon>Neoptera</taxon>
        <taxon>Endopterygota</taxon>
        <taxon>Diptera</taxon>
        <taxon>Nematocera</taxon>
        <taxon>Culicoidea</taxon>
        <taxon>Culicidae</taxon>
        <taxon>Anophelinae</taxon>
        <taxon>Anopheles</taxon>
    </lineage>
</organism>
<evidence type="ECO:0000313" key="2">
    <source>
        <dbReference type="EnsemblMetazoa" id="AMEC004283-PA"/>
    </source>
</evidence>
<dbReference type="EnsemblMetazoa" id="AMEC004283-RA">
    <property type="protein sequence ID" value="AMEC004283-PA"/>
    <property type="gene ID" value="AMEC004283"/>
</dbReference>
<proteinExistence type="predicted"/>
<dbReference type="VEuPathDB" id="VectorBase:AMEC004283"/>
<accession>A0A182TL39</accession>
<sequence length="102" mass="11393">MEQHPGGPGPIRRSPVSMQSRCPVVCEQLENGLSGRNCQFPENFTSPACGELPPGREGRNDGRRVPKTSPSAYHGAPVARRSLDRWKRFASRERDANHQQQQ</sequence>
<keyword evidence="3" id="KW-1185">Reference proteome</keyword>
<reference evidence="3" key="1">
    <citation type="submission" date="2014-01" db="EMBL/GenBank/DDBJ databases">
        <title>The Genome Sequence of Anopheles melas CM1001059_A (V2).</title>
        <authorList>
            <consortium name="The Broad Institute Genomics Platform"/>
            <person name="Neafsey D.E."/>
            <person name="Besansky N."/>
            <person name="Howell P."/>
            <person name="Walton C."/>
            <person name="Young S.K."/>
            <person name="Zeng Q."/>
            <person name="Gargeya S."/>
            <person name="Fitzgerald M."/>
            <person name="Haas B."/>
            <person name="Abouelleil A."/>
            <person name="Allen A.W."/>
            <person name="Alvarado L."/>
            <person name="Arachchi H.M."/>
            <person name="Berlin A.M."/>
            <person name="Chapman S.B."/>
            <person name="Gainer-Dewar J."/>
            <person name="Goldberg J."/>
            <person name="Griggs A."/>
            <person name="Gujja S."/>
            <person name="Hansen M."/>
            <person name="Howarth C."/>
            <person name="Imamovic A."/>
            <person name="Ireland A."/>
            <person name="Larimer J."/>
            <person name="McCowan C."/>
            <person name="Murphy C."/>
            <person name="Pearson M."/>
            <person name="Poon T.W."/>
            <person name="Priest M."/>
            <person name="Roberts A."/>
            <person name="Saif S."/>
            <person name="Shea T."/>
            <person name="Sisk P."/>
            <person name="Sykes S."/>
            <person name="Wortman J."/>
            <person name="Nusbaum C."/>
            <person name="Birren B."/>
        </authorList>
    </citation>
    <scope>NUCLEOTIDE SEQUENCE [LARGE SCALE GENOMIC DNA]</scope>
    <source>
        <strain evidence="3">CM1001059</strain>
    </source>
</reference>
<feature type="compositionally biased region" description="Basic and acidic residues" evidence="1">
    <location>
        <begin position="54"/>
        <end position="64"/>
    </location>
</feature>
<evidence type="ECO:0000256" key="1">
    <source>
        <dbReference type="SAM" id="MobiDB-lite"/>
    </source>
</evidence>
<name>A0A182TL39_9DIPT</name>
<feature type="region of interest" description="Disordered" evidence="1">
    <location>
        <begin position="43"/>
        <end position="80"/>
    </location>
</feature>